<dbReference type="GO" id="GO:0006950">
    <property type="term" value="P:response to stress"/>
    <property type="evidence" value="ECO:0007669"/>
    <property type="project" value="TreeGrafter"/>
</dbReference>
<accession>A0A846YL75</accession>
<dbReference type="EMBL" id="JAAXOT010000010">
    <property type="protein sequence ID" value="NKY58344.1"/>
    <property type="molecule type" value="Genomic_DNA"/>
</dbReference>
<evidence type="ECO:0000259" key="1">
    <source>
        <dbReference type="PROSITE" id="PS50995"/>
    </source>
</evidence>
<dbReference type="Gene3D" id="1.10.10.10">
    <property type="entry name" value="Winged helix-like DNA-binding domain superfamily/Winged helix DNA-binding domain"/>
    <property type="match status" value="1"/>
</dbReference>
<evidence type="ECO:0000313" key="3">
    <source>
        <dbReference type="Proteomes" id="UP000570678"/>
    </source>
</evidence>
<dbReference type="GO" id="GO:0003700">
    <property type="term" value="F:DNA-binding transcription factor activity"/>
    <property type="evidence" value="ECO:0007669"/>
    <property type="project" value="InterPro"/>
</dbReference>
<sequence>MRRAEELRYLILAAQREGNRLLAQALRPLGLTPSQAEVVRVLLERQPLSLNGIGELLICESGTNPSRLIERLVTAGIVQRQPSAHDRRHIELTLTPTGADLAGKVGEIEAELYRNIDRAAELFSTDDITGFLWAFLGDTAGAQALSLRAQISRPDGTGNHGA</sequence>
<dbReference type="InterPro" id="IPR039422">
    <property type="entry name" value="MarR/SlyA-like"/>
</dbReference>
<dbReference type="RefSeq" id="WP_062979520.1">
    <property type="nucleotide sequence ID" value="NZ_JAAXOT010000010.1"/>
</dbReference>
<dbReference type="SUPFAM" id="SSF46785">
    <property type="entry name" value="Winged helix' DNA-binding domain"/>
    <property type="match status" value="1"/>
</dbReference>
<dbReference type="PROSITE" id="PS50995">
    <property type="entry name" value="HTH_MARR_2"/>
    <property type="match status" value="1"/>
</dbReference>
<comment type="caution">
    <text evidence="2">The sequence shown here is derived from an EMBL/GenBank/DDBJ whole genome shotgun (WGS) entry which is preliminary data.</text>
</comment>
<dbReference type="SMART" id="SM00347">
    <property type="entry name" value="HTH_MARR"/>
    <property type="match status" value="1"/>
</dbReference>
<dbReference type="InterPro" id="IPR000835">
    <property type="entry name" value="HTH_MarR-typ"/>
</dbReference>
<dbReference type="Proteomes" id="UP000570678">
    <property type="component" value="Unassembled WGS sequence"/>
</dbReference>
<name>A0A846YL75_9NOCA</name>
<proteinExistence type="predicted"/>
<protein>
    <submittedName>
        <fullName evidence="2">Winged helix DNA-binding protein</fullName>
    </submittedName>
</protein>
<gene>
    <name evidence="2" type="ORF">HGA15_19810</name>
</gene>
<dbReference type="AlphaFoldDB" id="A0A846YL75"/>
<dbReference type="Pfam" id="PF13463">
    <property type="entry name" value="HTH_27"/>
    <property type="match status" value="1"/>
</dbReference>
<organism evidence="2 3">
    <name type="scientific">Nocardia flavorosea</name>
    <dbReference type="NCBI Taxonomy" id="53429"/>
    <lineage>
        <taxon>Bacteria</taxon>
        <taxon>Bacillati</taxon>
        <taxon>Actinomycetota</taxon>
        <taxon>Actinomycetes</taxon>
        <taxon>Mycobacteriales</taxon>
        <taxon>Nocardiaceae</taxon>
        <taxon>Nocardia</taxon>
    </lineage>
</organism>
<keyword evidence="2" id="KW-0238">DNA-binding</keyword>
<dbReference type="InterPro" id="IPR036390">
    <property type="entry name" value="WH_DNA-bd_sf"/>
</dbReference>
<dbReference type="GO" id="GO:0003677">
    <property type="term" value="F:DNA binding"/>
    <property type="evidence" value="ECO:0007669"/>
    <property type="project" value="UniProtKB-KW"/>
</dbReference>
<dbReference type="PANTHER" id="PTHR33164">
    <property type="entry name" value="TRANSCRIPTIONAL REGULATOR, MARR FAMILY"/>
    <property type="match status" value="1"/>
</dbReference>
<feature type="domain" description="HTH marR-type" evidence="1">
    <location>
        <begin position="4"/>
        <end position="141"/>
    </location>
</feature>
<reference evidence="2 3" key="1">
    <citation type="submission" date="2020-04" db="EMBL/GenBank/DDBJ databases">
        <title>MicrobeNet Type strains.</title>
        <authorList>
            <person name="Nicholson A.C."/>
        </authorList>
    </citation>
    <scope>NUCLEOTIDE SEQUENCE [LARGE SCALE GENOMIC DNA]</scope>
    <source>
        <strain evidence="2 3">JCM 3332</strain>
    </source>
</reference>
<evidence type="ECO:0000313" key="2">
    <source>
        <dbReference type="EMBL" id="NKY58344.1"/>
    </source>
</evidence>
<keyword evidence="3" id="KW-1185">Reference proteome</keyword>
<dbReference type="InterPro" id="IPR036388">
    <property type="entry name" value="WH-like_DNA-bd_sf"/>
</dbReference>
<dbReference type="PANTHER" id="PTHR33164:SF43">
    <property type="entry name" value="HTH-TYPE TRANSCRIPTIONAL REPRESSOR YETL"/>
    <property type="match status" value="1"/>
</dbReference>